<dbReference type="AlphaFoldDB" id="A0A378TBP4"/>
<name>A0A378TBP4_9MYCO</name>
<dbReference type="Proteomes" id="UP000254978">
    <property type="component" value="Unassembled WGS sequence"/>
</dbReference>
<evidence type="ECO:0000313" key="4">
    <source>
        <dbReference type="Proteomes" id="UP000254978"/>
    </source>
</evidence>
<evidence type="ECO:0000256" key="1">
    <source>
        <dbReference type="SAM" id="MobiDB-lite"/>
    </source>
</evidence>
<reference evidence="3 4" key="1">
    <citation type="submission" date="2018-06" db="EMBL/GenBank/DDBJ databases">
        <authorList>
            <consortium name="Pathogen Informatics"/>
            <person name="Doyle S."/>
        </authorList>
    </citation>
    <scope>NUCLEOTIDE SEQUENCE [LARGE SCALE GENOMIC DNA]</scope>
    <source>
        <strain evidence="3 4">NCTC10821</strain>
    </source>
</reference>
<keyword evidence="2" id="KW-0732">Signal</keyword>
<feature type="compositionally biased region" description="Pro residues" evidence="1">
    <location>
        <begin position="27"/>
        <end position="36"/>
    </location>
</feature>
<dbReference type="EMBL" id="UGQT01000001">
    <property type="protein sequence ID" value="STZ58189.1"/>
    <property type="molecule type" value="Genomic_DNA"/>
</dbReference>
<feature type="signal peptide" evidence="2">
    <location>
        <begin position="1"/>
        <end position="24"/>
    </location>
</feature>
<dbReference type="RefSeq" id="WP_068919607.1">
    <property type="nucleotide sequence ID" value="NZ_UGQT01000001.1"/>
</dbReference>
<proteinExistence type="predicted"/>
<gene>
    <name evidence="3" type="ORF">NCTC10821_01699</name>
</gene>
<feature type="region of interest" description="Disordered" evidence="1">
    <location>
        <begin position="22"/>
        <end position="41"/>
    </location>
</feature>
<feature type="chain" id="PRO_5017037152" description="Secreted protein" evidence="2">
    <location>
        <begin position="25"/>
        <end position="176"/>
    </location>
</feature>
<evidence type="ECO:0000313" key="3">
    <source>
        <dbReference type="EMBL" id="STZ58189.1"/>
    </source>
</evidence>
<keyword evidence="4" id="KW-1185">Reference proteome</keyword>
<evidence type="ECO:0000256" key="2">
    <source>
        <dbReference type="SAM" id="SignalP"/>
    </source>
</evidence>
<evidence type="ECO:0008006" key="5">
    <source>
        <dbReference type="Google" id="ProtNLM"/>
    </source>
</evidence>
<dbReference type="OrthoDB" id="4628477at2"/>
<accession>A0A378TBP4</accession>
<protein>
    <recommendedName>
        <fullName evidence="5">Secreted protein</fullName>
    </recommendedName>
</protein>
<organism evidence="3 4">
    <name type="scientific">Mycolicibacterium tokaiense</name>
    <dbReference type="NCBI Taxonomy" id="39695"/>
    <lineage>
        <taxon>Bacteria</taxon>
        <taxon>Bacillati</taxon>
        <taxon>Actinomycetota</taxon>
        <taxon>Actinomycetes</taxon>
        <taxon>Mycobacteriales</taxon>
        <taxon>Mycobacteriaceae</taxon>
        <taxon>Mycolicibacterium</taxon>
    </lineage>
</organism>
<sequence>MLSRVLIAACCAGAALAGSSSVAAAEPAPPPPPPPNINGFTPVVPSDYEVQPGLYGFTTPSGITCVVSRSTAYGCNGPFPGAPNGANMITGGANGMPGFTNSPRPLFVSDTPAKPLPVNSRLSYGTISCGVDGAGAAICTNSFDQTGFVLGPATSWNFGAVNPLLDRPEGTNPYAN</sequence>